<comment type="caution">
    <text evidence="3">The sequence shown here is derived from an EMBL/GenBank/DDBJ whole genome shotgun (WGS) entry which is preliminary data.</text>
</comment>
<sequence>MSTESKAFVKQADRRRRGVYAYQPRLRKERIEPDDRNDTRRSAAHPGDQRSELRTRLWNYASGSSEIRATTFESAVLEQYRLCVEMADRVSARRGLANSFFLTLNTGIFTFVAAFGKAPPQDKVWWLAIPLAAILGQCFAWFSLVRSYRLLNCAKYQVVGALEERLPASPFWRAEWWALGEGKDRSRYWPLSHIEEWIPLLFAIAYTSGFLAVVLS</sequence>
<keyword evidence="4" id="KW-1185">Reference proteome</keyword>
<accession>A0ABW7X9A1</accession>
<keyword evidence="2" id="KW-0812">Transmembrane</keyword>
<dbReference type="EMBL" id="JBIRYO010000025">
    <property type="protein sequence ID" value="MFI2477553.1"/>
    <property type="molecule type" value="Genomic_DNA"/>
</dbReference>
<evidence type="ECO:0000313" key="4">
    <source>
        <dbReference type="Proteomes" id="UP001611415"/>
    </source>
</evidence>
<gene>
    <name evidence="3" type="ORF">ACH49W_29615</name>
</gene>
<dbReference type="Pfam" id="PF24838">
    <property type="entry name" value="8xMP"/>
    <property type="match status" value="1"/>
</dbReference>
<evidence type="ECO:0000256" key="2">
    <source>
        <dbReference type="SAM" id="Phobius"/>
    </source>
</evidence>
<name>A0ABW7X9A1_9NOCA</name>
<keyword evidence="2" id="KW-0472">Membrane</keyword>
<dbReference type="RefSeq" id="WP_397094916.1">
    <property type="nucleotide sequence ID" value="NZ_JBIRYO010000025.1"/>
</dbReference>
<feature type="transmembrane region" description="Helical" evidence="2">
    <location>
        <begin position="124"/>
        <end position="145"/>
    </location>
</feature>
<feature type="transmembrane region" description="Helical" evidence="2">
    <location>
        <begin position="96"/>
        <end position="118"/>
    </location>
</feature>
<evidence type="ECO:0000256" key="1">
    <source>
        <dbReference type="SAM" id="MobiDB-lite"/>
    </source>
</evidence>
<evidence type="ECO:0008006" key="5">
    <source>
        <dbReference type="Google" id="ProtNLM"/>
    </source>
</evidence>
<dbReference type="Proteomes" id="UP001611415">
    <property type="component" value="Unassembled WGS sequence"/>
</dbReference>
<protein>
    <recommendedName>
        <fullName evidence="5">Small integral membrane protein</fullName>
    </recommendedName>
</protein>
<feature type="region of interest" description="Disordered" evidence="1">
    <location>
        <begin position="15"/>
        <end position="50"/>
    </location>
</feature>
<keyword evidence="2" id="KW-1133">Transmembrane helix</keyword>
<proteinExistence type="predicted"/>
<feature type="transmembrane region" description="Helical" evidence="2">
    <location>
        <begin position="197"/>
        <end position="215"/>
    </location>
</feature>
<organism evidence="3 4">
    <name type="scientific">Nocardia xishanensis</name>
    <dbReference type="NCBI Taxonomy" id="238964"/>
    <lineage>
        <taxon>Bacteria</taxon>
        <taxon>Bacillati</taxon>
        <taxon>Actinomycetota</taxon>
        <taxon>Actinomycetes</taxon>
        <taxon>Mycobacteriales</taxon>
        <taxon>Nocardiaceae</taxon>
        <taxon>Nocardia</taxon>
    </lineage>
</organism>
<dbReference type="InterPro" id="IPR056918">
    <property type="entry name" value="8xMP"/>
</dbReference>
<reference evidence="3 4" key="1">
    <citation type="submission" date="2024-10" db="EMBL/GenBank/DDBJ databases">
        <title>The Natural Products Discovery Center: Release of the First 8490 Sequenced Strains for Exploring Actinobacteria Biosynthetic Diversity.</title>
        <authorList>
            <person name="Kalkreuter E."/>
            <person name="Kautsar S.A."/>
            <person name="Yang D."/>
            <person name="Bader C.D."/>
            <person name="Teijaro C.N."/>
            <person name="Fluegel L."/>
            <person name="Davis C.M."/>
            <person name="Simpson J.R."/>
            <person name="Lauterbach L."/>
            <person name="Steele A.D."/>
            <person name="Gui C."/>
            <person name="Meng S."/>
            <person name="Li G."/>
            <person name="Viehrig K."/>
            <person name="Ye F."/>
            <person name="Su P."/>
            <person name="Kiefer A.F."/>
            <person name="Nichols A."/>
            <person name="Cepeda A.J."/>
            <person name="Yan W."/>
            <person name="Fan B."/>
            <person name="Jiang Y."/>
            <person name="Adhikari A."/>
            <person name="Zheng C.-J."/>
            <person name="Schuster L."/>
            <person name="Cowan T.M."/>
            <person name="Smanski M.J."/>
            <person name="Chevrette M.G."/>
            <person name="De Carvalho L.P.S."/>
            <person name="Shen B."/>
        </authorList>
    </citation>
    <scope>NUCLEOTIDE SEQUENCE [LARGE SCALE GENOMIC DNA]</scope>
    <source>
        <strain evidence="3 4">NPDC019275</strain>
    </source>
</reference>
<evidence type="ECO:0000313" key="3">
    <source>
        <dbReference type="EMBL" id="MFI2477553.1"/>
    </source>
</evidence>
<feature type="compositionally biased region" description="Basic and acidic residues" evidence="1">
    <location>
        <begin position="29"/>
        <end position="50"/>
    </location>
</feature>